<name>A0AAD7C852_9AGAR</name>
<dbReference type="InterPro" id="IPR054208">
    <property type="entry name" value="DUF6914"/>
</dbReference>
<sequence>MLNHNNESRLYLAYYARGSSKPGELPTFHVALLLTPKNPPNPFFNSNPTPGVVQYHVTNPIDAATRKQVWKYEEKTTFLLRPVAVLLLGKVDAGDESTLLRAIPLVQDVPEWRCHSWLWAAINVRFYELRFKPIKHL</sequence>
<accession>A0AAD7C852</accession>
<comment type="caution">
    <text evidence="1">The sequence shown here is derived from an EMBL/GenBank/DDBJ whole genome shotgun (WGS) entry which is preliminary data.</text>
</comment>
<dbReference type="Proteomes" id="UP001221142">
    <property type="component" value="Unassembled WGS sequence"/>
</dbReference>
<gene>
    <name evidence="1" type="ORF">FB45DRAFT_900225</name>
</gene>
<evidence type="ECO:0000313" key="2">
    <source>
        <dbReference type="Proteomes" id="UP001221142"/>
    </source>
</evidence>
<proteinExistence type="predicted"/>
<protein>
    <submittedName>
        <fullName evidence="1">Uncharacterized protein</fullName>
    </submittedName>
</protein>
<dbReference type="Pfam" id="PF21858">
    <property type="entry name" value="DUF6914"/>
    <property type="match status" value="1"/>
</dbReference>
<dbReference type="EMBL" id="JARKIF010000004">
    <property type="protein sequence ID" value="KAJ7641436.1"/>
    <property type="molecule type" value="Genomic_DNA"/>
</dbReference>
<organism evidence="1 2">
    <name type="scientific">Roridomyces roridus</name>
    <dbReference type="NCBI Taxonomy" id="1738132"/>
    <lineage>
        <taxon>Eukaryota</taxon>
        <taxon>Fungi</taxon>
        <taxon>Dikarya</taxon>
        <taxon>Basidiomycota</taxon>
        <taxon>Agaricomycotina</taxon>
        <taxon>Agaricomycetes</taxon>
        <taxon>Agaricomycetidae</taxon>
        <taxon>Agaricales</taxon>
        <taxon>Marasmiineae</taxon>
        <taxon>Mycenaceae</taxon>
        <taxon>Roridomyces</taxon>
    </lineage>
</organism>
<evidence type="ECO:0000313" key="1">
    <source>
        <dbReference type="EMBL" id="KAJ7641436.1"/>
    </source>
</evidence>
<keyword evidence="2" id="KW-1185">Reference proteome</keyword>
<reference evidence="1" key="1">
    <citation type="submission" date="2023-03" db="EMBL/GenBank/DDBJ databases">
        <title>Massive genome expansion in bonnet fungi (Mycena s.s.) driven by repeated elements and novel gene families across ecological guilds.</title>
        <authorList>
            <consortium name="Lawrence Berkeley National Laboratory"/>
            <person name="Harder C.B."/>
            <person name="Miyauchi S."/>
            <person name="Viragh M."/>
            <person name="Kuo A."/>
            <person name="Thoen E."/>
            <person name="Andreopoulos B."/>
            <person name="Lu D."/>
            <person name="Skrede I."/>
            <person name="Drula E."/>
            <person name="Henrissat B."/>
            <person name="Morin E."/>
            <person name="Kohler A."/>
            <person name="Barry K."/>
            <person name="LaButti K."/>
            <person name="Morin E."/>
            <person name="Salamov A."/>
            <person name="Lipzen A."/>
            <person name="Mereny Z."/>
            <person name="Hegedus B."/>
            <person name="Baldrian P."/>
            <person name="Stursova M."/>
            <person name="Weitz H."/>
            <person name="Taylor A."/>
            <person name="Grigoriev I.V."/>
            <person name="Nagy L.G."/>
            <person name="Martin F."/>
            <person name="Kauserud H."/>
        </authorList>
    </citation>
    <scope>NUCLEOTIDE SEQUENCE</scope>
    <source>
        <strain evidence="1">9284</strain>
    </source>
</reference>
<dbReference type="AlphaFoldDB" id="A0AAD7C852"/>